<evidence type="ECO:0000256" key="4">
    <source>
        <dbReference type="ARBA" id="ARBA00022827"/>
    </source>
</evidence>
<sequence>MEGNYDCIVVGAGIEGSGAAFQLARMGVSTVLLEQFPLPHSRGSSSGPSRIIRRAYTHKFYAEMMDEAYDWWHRIAAETDTALYKKCGMLTISDDDHEIQGTKKHGGFKHAVRDTYTAIEDNYKGVYDPDAGTLMADKCLRCLQCADGASERVPYWREKRPGDLPLQPVSCDVRLPTISSGNYLLVIYQADEYPRSRSELGRHIGNVVDPDNRDEAAQHIIPAQLAVLTDYVSKYIPGLDAADGPAILETCMYTVTPDEVCIIDRHPQHPNVIFAAGFSGTGFKLAPVLGKVLAEMVLGCKTSYDTTPFSMRRFQAKSRL</sequence>
<dbReference type="Gene3D" id="3.50.50.60">
    <property type="entry name" value="FAD/NAD(P)-binding domain"/>
    <property type="match status" value="2"/>
</dbReference>
<dbReference type="SUPFAM" id="SSF51905">
    <property type="entry name" value="FAD/NAD(P)-binding domain"/>
    <property type="match status" value="1"/>
</dbReference>
<evidence type="ECO:0000313" key="8">
    <source>
        <dbReference type="RefSeq" id="XP_014668349.1"/>
    </source>
</evidence>
<organism evidence="7 8">
    <name type="scientific">Priapulus caudatus</name>
    <name type="common">Priapulid worm</name>
    <dbReference type="NCBI Taxonomy" id="37621"/>
    <lineage>
        <taxon>Eukaryota</taxon>
        <taxon>Metazoa</taxon>
        <taxon>Ecdysozoa</taxon>
        <taxon>Scalidophora</taxon>
        <taxon>Priapulida</taxon>
        <taxon>Priapulimorpha</taxon>
        <taxon>Priapulimorphida</taxon>
        <taxon>Priapulidae</taxon>
        <taxon>Priapulus</taxon>
    </lineage>
</organism>
<evidence type="ECO:0000256" key="2">
    <source>
        <dbReference type="ARBA" id="ARBA00010989"/>
    </source>
</evidence>
<feature type="domain" description="FAD dependent oxidoreductase" evidence="6">
    <location>
        <begin position="6"/>
        <end position="143"/>
    </location>
</feature>
<dbReference type="Proteomes" id="UP000695022">
    <property type="component" value="Unplaced"/>
</dbReference>
<name>A0ABM1E828_PRICU</name>
<dbReference type="PANTHER" id="PTHR10961:SF46">
    <property type="entry name" value="PEROXISOMAL SARCOSINE OXIDASE"/>
    <property type="match status" value="1"/>
</dbReference>
<dbReference type="RefSeq" id="XP_014668349.1">
    <property type="nucleotide sequence ID" value="XM_014812863.1"/>
</dbReference>
<gene>
    <name evidence="8" type="primary">LOC106809692</name>
</gene>
<reference evidence="8" key="1">
    <citation type="submission" date="2025-08" db="UniProtKB">
        <authorList>
            <consortium name="RefSeq"/>
        </authorList>
    </citation>
    <scope>IDENTIFICATION</scope>
</reference>
<evidence type="ECO:0000259" key="6">
    <source>
        <dbReference type="Pfam" id="PF01266"/>
    </source>
</evidence>
<evidence type="ECO:0000256" key="5">
    <source>
        <dbReference type="ARBA" id="ARBA00023002"/>
    </source>
</evidence>
<dbReference type="InterPro" id="IPR036188">
    <property type="entry name" value="FAD/NAD-bd_sf"/>
</dbReference>
<dbReference type="Pfam" id="PF01266">
    <property type="entry name" value="DAO"/>
    <property type="match status" value="2"/>
</dbReference>
<keyword evidence="7" id="KW-1185">Reference proteome</keyword>
<evidence type="ECO:0000313" key="7">
    <source>
        <dbReference type="Proteomes" id="UP000695022"/>
    </source>
</evidence>
<dbReference type="GeneID" id="106809692"/>
<proteinExistence type="inferred from homology"/>
<accession>A0ABM1E828</accession>
<dbReference type="PANTHER" id="PTHR10961">
    <property type="entry name" value="PEROXISOMAL SARCOSINE OXIDASE"/>
    <property type="match status" value="1"/>
</dbReference>
<dbReference type="InterPro" id="IPR006076">
    <property type="entry name" value="FAD-dep_OxRdtase"/>
</dbReference>
<protein>
    <submittedName>
        <fullName evidence="8">Peroxisomal sarcosine oxidase-like</fullName>
    </submittedName>
</protein>
<comment type="cofactor">
    <cofactor evidence="1">
        <name>FAD</name>
        <dbReference type="ChEBI" id="CHEBI:57692"/>
    </cofactor>
</comment>
<feature type="domain" description="FAD dependent oxidoreductase" evidence="6">
    <location>
        <begin position="213"/>
        <end position="296"/>
    </location>
</feature>
<keyword evidence="3" id="KW-0285">Flavoprotein</keyword>
<comment type="similarity">
    <text evidence="2">Belongs to the MSOX/MTOX family.</text>
</comment>
<dbReference type="InterPro" id="IPR045170">
    <property type="entry name" value="MTOX"/>
</dbReference>
<keyword evidence="4" id="KW-0274">FAD</keyword>
<dbReference type="SUPFAM" id="SSF54373">
    <property type="entry name" value="FAD-linked reductases, C-terminal domain"/>
    <property type="match status" value="1"/>
</dbReference>
<evidence type="ECO:0000256" key="1">
    <source>
        <dbReference type="ARBA" id="ARBA00001974"/>
    </source>
</evidence>
<evidence type="ECO:0000256" key="3">
    <source>
        <dbReference type="ARBA" id="ARBA00022630"/>
    </source>
</evidence>
<keyword evidence="5" id="KW-0560">Oxidoreductase</keyword>